<keyword evidence="1" id="KW-1133">Transmembrane helix</keyword>
<feature type="transmembrane region" description="Helical" evidence="1">
    <location>
        <begin position="349"/>
        <end position="369"/>
    </location>
</feature>
<name>J9FGL7_9ZZZZ</name>
<sequence>MLLKKLSTLLTDSFRNCLKRFPVTICFAVALSVFLCYLYASEGEESKRVLIVWRYYLAVGTLLSLSLHLWTEEMRGLLRKVTTHLIGHALLLVDTLCLYYLAEDKFYTELALAHVAGIFAIGLSVFFLSFLKEKNDLACWNFTYSTFCSFFTAFFTGLLMTGGGCLLAYSLEMLFGIKISYKYYAYISIVGSVLLPILLFIGLLPSGAKKFNREAEQTQLQDNFVRFLFLPLLGGYLIVLYLYAARILVQWELPTGWVSWLTVALMTGCITVEWLLYPGRMNGANRMNERIVCWLPVLTLPLLVLMTVGILRRFNDYGITVNRLYLLTLNGWFYLVCIGLIINKARRIIWIPISFSLIFLLTSVLPINFASIAKHTLHRQLKEKVLTSRLSLPLTVESYIQWMDSLPLQEAIHLNDRFRYLKDWFGQENVEDMLQADIPFYNIDYKLTTREEGEPTFMNGCVADSCCIPVPDGFNCFTQVSLHVTFQQSQNDTLAVSVEAYSDQSGDSIYISLQQLNEFSSQQYIPLTLYPCLRSKNLFALTQYYLSCNKLSKKEWTLDLNGHLFKKQ</sequence>
<gene>
    <name evidence="2" type="ORF">EVA_18340</name>
</gene>
<accession>J9FGL7</accession>
<organism evidence="2">
    <name type="scientific">gut metagenome</name>
    <dbReference type="NCBI Taxonomy" id="749906"/>
    <lineage>
        <taxon>unclassified sequences</taxon>
        <taxon>metagenomes</taxon>
        <taxon>organismal metagenomes</taxon>
    </lineage>
</organism>
<dbReference type="AlphaFoldDB" id="J9FGL7"/>
<feature type="transmembrane region" description="Helical" evidence="1">
    <location>
        <begin position="291"/>
        <end position="311"/>
    </location>
</feature>
<feature type="transmembrane region" description="Helical" evidence="1">
    <location>
        <begin position="143"/>
        <end position="171"/>
    </location>
</feature>
<feature type="transmembrane region" description="Helical" evidence="1">
    <location>
        <begin position="82"/>
        <end position="101"/>
    </location>
</feature>
<feature type="transmembrane region" description="Helical" evidence="1">
    <location>
        <begin position="52"/>
        <end position="70"/>
    </location>
</feature>
<feature type="transmembrane region" description="Helical" evidence="1">
    <location>
        <begin position="183"/>
        <end position="204"/>
    </location>
</feature>
<keyword evidence="1" id="KW-0472">Membrane</keyword>
<evidence type="ECO:0000256" key="1">
    <source>
        <dbReference type="SAM" id="Phobius"/>
    </source>
</evidence>
<dbReference type="Pfam" id="PF13687">
    <property type="entry name" value="DUF4153"/>
    <property type="match status" value="1"/>
</dbReference>
<feature type="transmembrane region" description="Helical" evidence="1">
    <location>
        <begin position="21"/>
        <end position="40"/>
    </location>
</feature>
<feature type="transmembrane region" description="Helical" evidence="1">
    <location>
        <begin position="224"/>
        <end position="245"/>
    </location>
</feature>
<proteinExistence type="predicted"/>
<protein>
    <recommendedName>
        <fullName evidence="3">DUF4153 domain-containing protein</fullName>
    </recommendedName>
</protein>
<evidence type="ECO:0000313" key="2">
    <source>
        <dbReference type="EMBL" id="EJW93553.1"/>
    </source>
</evidence>
<keyword evidence="1" id="KW-0812">Transmembrane</keyword>
<dbReference type="InterPro" id="IPR025291">
    <property type="entry name" value="DUF4153"/>
</dbReference>
<reference evidence="2" key="1">
    <citation type="journal article" date="2012" name="PLoS ONE">
        <title>Gene sets for utilization of primary and secondary nutrition supplies in the distal gut of endangered iberian lynx.</title>
        <authorList>
            <person name="Alcaide M."/>
            <person name="Messina E."/>
            <person name="Richter M."/>
            <person name="Bargiela R."/>
            <person name="Peplies J."/>
            <person name="Huws S.A."/>
            <person name="Newbold C.J."/>
            <person name="Golyshin P.N."/>
            <person name="Simon M.A."/>
            <person name="Lopez G."/>
            <person name="Yakimov M.M."/>
            <person name="Ferrer M."/>
        </authorList>
    </citation>
    <scope>NUCLEOTIDE SEQUENCE</scope>
</reference>
<feature type="transmembrane region" description="Helical" evidence="1">
    <location>
        <begin position="323"/>
        <end position="342"/>
    </location>
</feature>
<feature type="transmembrane region" description="Helical" evidence="1">
    <location>
        <begin position="257"/>
        <end position="279"/>
    </location>
</feature>
<dbReference type="EMBL" id="AMCI01006904">
    <property type="protein sequence ID" value="EJW93553.1"/>
    <property type="molecule type" value="Genomic_DNA"/>
</dbReference>
<evidence type="ECO:0008006" key="3">
    <source>
        <dbReference type="Google" id="ProtNLM"/>
    </source>
</evidence>
<feature type="transmembrane region" description="Helical" evidence="1">
    <location>
        <begin position="113"/>
        <end position="131"/>
    </location>
</feature>
<comment type="caution">
    <text evidence="2">The sequence shown here is derived from an EMBL/GenBank/DDBJ whole genome shotgun (WGS) entry which is preliminary data.</text>
</comment>